<reference evidence="1" key="2">
    <citation type="journal article" date="2024" name="Plant">
        <title>Genomic evolution and insights into agronomic trait innovations of Sesamum species.</title>
        <authorList>
            <person name="Miao H."/>
            <person name="Wang L."/>
            <person name="Qu L."/>
            <person name="Liu H."/>
            <person name="Sun Y."/>
            <person name="Le M."/>
            <person name="Wang Q."/>
            <person name="Wei S."/>
            <person name="Zheng Y."/>
            <person name="Lin W."/>
            <person name="Duan Y."/>
            <person name="Cao H."/>
            <person name="Xiong S."/>
            <person name="Wang X."/>
            <person name="Wei L."/>
            <person name="Li C."/>
            <person name="Ma Q."/>
            <person name="Ju M."/>
            <person name="Zhao R."/>
            <person name="Li G."/>
            <person name="Mu C."/>
            <person name="Tian Q."/>
            <person name="Mei H."/>
            <person name="Zhang T."/>
            <person name="Gao T."/>
            <person name="Zhang H."/>
        </authorList>
    </citation>
    <scope>NUCLEOTIDE SEQUENCE</scope>
    <source>
        <strain evidence="1">KEN1</strain>
    </source>
</reference>
<gene>
    <name evidence="1" type="ORF">Slati_4496900</name>
</gene>
<dbReference type="AlphaFoldDB" id="A0AAW2SSU7"/>
<protein>
    <submittedName>
        <fullName evidence="1">Uncharacterized protein</fullName>
    </submittedName>
</protein>
<reference evidence="1" key="1">
    <citation type="submission" date="2020-06" db="EMBL/GenBank/DDBJ databases">
        <authorList>
            <person name="Li T."/>
            <person name="Hu X."/>
            <person name="Zhang T."/>
            <person name="Song X."/>
            <person name="Zhang H."/>
            <person name="Dai N."/>
            <person name="Sheng W."/>
            <person name="Hou X."/>
            <person name="Wei L."/>
        </authorList>
    </citation>
    <scope>NUCLEOTIDE SEQUENCE</scope>
    <source>
        <strain evidence="1">KEN1</strain>
        <tissue evidence="1">Leaf</tissue>
    </source>
</reference>
<proteinExistence type="predicted"/>
<dbReference type="EMBL" id="JACGWN010000016">
    <property type="protein sequence ID" value="KAL0395307.1"/>
    <property type="molecule type" value="Genomic_DNA"/>
</dbReference>
<comment type="caution">
    <text evidence="1">The sequence shown here is derived from an EMBL/GenBank/DDBJ whole genome shotgun (WGS) entry which is preliminary data.</text>
</comment>
<organism evidence="1">
    <name type="scientific">Sesamum latifolium</name>
    <dbReference type="NCBI Taxonomy" id="2727402"/>
    <lineage>
        <taxon>Eukaryota</taxon>
        <taxon>Viridiplantae</taxon>
        <taxon>Streptophyta</taxon>
        <taxon>Embryophyta</taxon>
        <taxon>Tracheophyta</taxon>
        <taxon>Spermatophyta</taxon>
        <taxon>Magnoliopsida</taxon>
        <taxon>eudicotyledons</taxon>
        <taxon>Gunneridae</taxon>
        <taxon>Pentapetalae</taxon>
        <taxon>asterids</taxon>
        <taxon>lamiids</taxon>
        <taxon>Lamiales</taxon>
        <taxon>Pedaliaceae</taxon>
        <taxon>Sesamum</taxon>
    </lineage>
</organism>
<name>A0AAW2SSU7_9LAMI</name>
<evidence type="ECO:0000313" key="1">
    <source>
        <dbReference type="EMBL" id="KAL0395307.1"/>
    </source>
</evidence>
<accession>A0AAW2SSU7</accession>
<sequence>MSRLRRGANEILRANRGPLSPQATCCTASQLPIWECVRTVGAVEFVIMMGASSPPLVALRTALLFWLCRASLCSSAGTGVSLPKIRRPKKE</sequence>